<dbReference type="AlphaFoldDB" id="X7ZWW6"/>
<evidence type="ECO:0000313" key="1">
    <source>
        <dbReference type="EMBL" id="EUA23213.1"/>
    </source>
</evidence>
<name>X7ZWW6_MYCXE</name>
<organism evidence="1">
    <name type="scientific">Mycobacterium xenopi 4042</name>
    <dbReference type="NCBI Taxonomy" id="1299334"/>
    <lineage>
        <taxon>Bacteria</taxon>
        <taxon>Bacillati</taxon>
        <taxon>Actinomycetota</taxon>
        <taxon>Actinomycetes</taxon>
        <taxon>Mycobacteriales</taxon>
        <taxon>Mycobacteriaceae</taxon>
        <taxon>Mycobacterium</taxon>
    </lineage>
</organism>
<proteinExistence type="predicted"/>
<sequence>MSAAAVLLALAFVRSGPWPCGSGGLRCARVAAAATGAQRTRLRSRQAWTCSRSAWRPAWQCRPRPPRPPRRHPRLAACFAGPLICSHWAPIRLPPGRRRGSVGRLT</sequence>
<dbReference type="EMBL" id="JAOB01000069">
    <property type="protein sequence ID" value="EUA23213.1"/>
    <property type="molecule type" value="Genomic_DNA"/>
</dbReference>
<comment type="caution">
    <text evidence="1">The sequence shown here is derived from an EMBL/GenBank/DDBJ whole genome shotgun (WGS) entry which is preliminary data.</text>
</comment>
<accession>X7ZWW6</accession>
<protein>
    <submittedName>
        <fullName evidence="1">Uncharacterized protein</fullName>
    </submittedName>
</protein>
<gene>
    <name evidence="1" type="ORF">I553_5877</name>
</gene>
<reference evidence="1" key="1">
    <citation type="submission" date="2014-01" db="EMBL/GenBank/DDBJ databases">
        <authorList>
            <person name="Brown-Elliot B."/>
            <person name="Wallace R."/>
            <person name="Lenaerts A."/>
            <person name="Ordway D."/>
            <person name="DeGroote M.A."/>
            <person name="Parker T."/>
            <person name="Sizemore C."/>
            <person name="Tallon L.J."/>
            <person name="Sadzewicz L.K."/>
            <person name="Sengamalay N."/>
            <person name="Fraser C.M."/>
            <person name="Hine E."/>
            <person name="Shefchek K.A."/>
            <person name="Das S.P."/>
            <person name="Tettelin H."/>
        </authorList>
    </citation>
    <scope>NUCLEOTIDE SEQUENCE [LARGE SCALE GENOMIC DNA]</scope>
    <source>
        <strain evidence="1">4042</strain>
    </source>
</reference>